<evidence type="ECO:0000313" key="3">
    <source>
        <dbReference type="EMBL" id="KPI83922.1"/>
    </source>
</evidence>
<name>A0A0N1PBN1_LEPSE</name>
<gene>
    <name evidence="3" type="ORF">ABL78_7040</name>
</gene>
<keyword evidence="2" id="KW-1133">Transmembrane helix</keyword>
<accession>A0A0N1PBN1</accession>
<sequence length="864" mass="94490">MPHVNPACLSLPHDARSGDSGRNEGSNTSMDAYDLTHRASHAEVTRSPVSPHEEDLQTAVTYPLLLCAASAAGNDHHHNSASLSIRGVSSQRRSISSPCTNLSAFVSPRWSPHPGWHRRGDDGESVDGSEVSEIYSTWSRHATTLADAVRHVDDASFASAAPVENLNDSPSSPTVAFPAKSPSHPVVRRLLSLIPPSFTAFCERLQSMTWKRILWIVILVALVMVGNFMQIVMLNFWLIAFPSDGTPGNYTAFAVPGIFFAILFVLLLGSYVAVRRPSLRFATHLHGWGILVGIGFCDAINSWMATYAASNTSEVLQALFTNLCPLFAVFLSKWILRDTRRYANVYIASVFVLTILGILAASLYGLIMDRNVSEGKWWILIFFLSMPVRVLMNVWQSLYMVVYTRDANFVSWLRIRFAEETPTAVDAEERTAIAAAAKDAVGDEASNGSLGASSYRHFRLPRDAAAPCPTAIPVKALAAAADDDDDDDDAPAKEVHKHQLSREMGINHSESSPSSTPSSDDDAKALGGELVGDGVGYNHTKENPQQQCNGKSNQKKGRDALDVTSEADSDPAVPIITITAPTPTLQEQLPLQQPQQVCYDRDYRSPPSRKLSPKERPVIGTAGGDGALPPLTHDEPVVPAVDELHEEPAIRDIPCGGREEREGSLSPAAAAAPPLPAQTMFTVRYNQGADTIVKLVMLAGETFIQMCFTLLLLPADALPWWGNSATVADTWGNFKEGLCCVFTIRENFWYCFLYTLGFVFTYVGCAYLNHYSAALCSIVTQLSSPVTALMLVIVPSWNVQDDGDSPWYCSVVAIVFLVIAALLYVLWEEMTQHEKMQAEYALKMEELHVRPSSHARPHAVVMDG</sequence>
<feature type="region of interest" description="Disordered" evidence="1">
    <location>
        <begin position="1"/>
        <end position="30"/>
    </location>
</feature>
<feature type="transmembrane region" description="Helical" evidence="2">
    <location>
        <begin position="343"/>
        <end position="365"/>
    </location>
</feature>
<comment type="caution">
    <text evidence="3">The sequence shown here is derived from an EMBL/GenBank/DDBJ whole genome shotgun (WGS) entry which is preliminary data.</text>
</comment>
<evidence type="ECO:0000256" key="2">
    <source>
        <dbReference type="SAM" id="Phobius"/>
    </source>
</evidence>
<dbReference type="EMBL" id="LJSK01000309">
    <property type="protein sequence ID" value="KPI83922.1"/>
    <property type="molecule type" value="Genomic_DNA"/>
</dbReference>
<dbReference type="VEuPathDB" id="TriTrypDB:Lsey_0309_0080"/>
<dbReference type="OrthoDB" id="264057at2759"/>
<feature type="transmembrane region" description="Helical" evidence="2">
    <location>
        <begin position="747"/>
        <end position="768"/>
    </location>
</feature>
<keyword evidence="2" id="KW-0812">Transmembrane</keyword>
<keyword evidence="2" id="KW-0472">Membrane</keyword>
<feature type="transmembrane region" description="Helical" evidence="2">
    <location>
        <begin position="692"/>
        <end position="713"/>
    </location>
</feature>
<feature type="transmembrane region" description="Helical" evidence="2">
    <location>
        <begin position="315"/>
        <end position="336"/>
    </location>
</feature>
<dbReference type="AlphaFoldDB" id="A0A0N1PBN1"/>
<protein>
    <recommendedName>
        <fullName evidence="5">Transmembrane protein</fullName>
    </recommendedName>
</protein>
<evidence type="ECO:0008006" key="5">
    <source>
        <dbReference type="Google" id="ProtNLM"/>
    </source>
</evidence>
<dbReference type="OMA" id="CAYLNHY"/>
<feature type="compositionally biased region" description="Low complexity" evidence="1">
    <location>
        <begin position="509"/>
        <end position="518"/>
    </location>
</feature>
<dbReference type="Proteomes" id="UP000038009">
    <property type="component" value="Unassembled WGS sequence"/>
</dbReference>
<feature type="compositionally biased region" description="Polar residues" evidence="1">
    <location>
        <begin position="543"/>
        <end position="552"/>
    </location>
</feature>
<feature type="region of interest" description="Disordered" evidence="1">
    <location>
        <begin position="602"/>
        <end position="632"/>
    </location>
</feature>
<feature type="transmembrane region" description="Helical" evidence="2">
    <location>
        <begin position="250"/>
        <end position="273"/>
    </location>
</feature>
<feature type="transmembrane region" description="Helical" evidence="2">
    <location>
        <begin position="213"/>
        <end position="238"/>
    </location>
</feature>
<evidence type="ECO:0000256" key="1">
    <source>
        <dbReference type="SAM" id="MobiDB-lite"/>
    </source>
</evidence>
<feature type="transmembrane region" description="Helical" evidence="2">
    <location>
        <begin position="805"/>
        <end position="827"/>
    </location>
</feature>
<feature type="compositionally biased region" description="Basic and acidic residues" evidence="1">
    <location>
        <begin position="13"/>
        <end position="22"/>
    </location>
</feature>
<feature type="transmembrane region" description="Helical" evidence="2">
    <location>
        <begin position="285"/>
        <end position="309"/>
    </location>
</feature>
<reference evidence="3 4" key="1">
    <citation type="journal article" date="2015" name="PLoS Pathog.">
        <title>Leptomonas seymouri: Adaptations to the Dixenous Life Cycle Analyzed by Genome Sequencing, Transcriptome Profiling and Co-infection with Leishmania donovani.</title>
        <authorList>
            <person name="Kraeva N."/>
            <person name="Butenko A."/>
            <person name="Hlavacova J."/>
            <person name="Kostygov A."/>
            <person name="Myskova J."/>
            <person name="Grybchuk D."/>
            <person name="Lestinova T."/>
            <person name="Votypka J."/>
            <person name="Volf P."/>
            <person name="Opperdoes F."/>
            <person name="Flegontov P."/>
            <person name="Lukes J."/>
            <person name="Yurchenko V."/>
        </authorList>
    </citation>
    <scope>NUCLEOTIDE SEQUENCE [LARGE SCALE GENOMIC DNA]</scope>
    <source>
        <strain evidence="3 4">ATCC 30220</strain>
    </source>
</reference>
<dbReference type="PANTHER" id="PTHR42253:SF1">
    <property type="entry name" value="TRANSMEMBRANE PROTEIN"/>
    <property type="match status" value="1"/>
</dbReference>
<dbReference type="PANTHER" id="PTHR42253">
    <property type="entry name" value="TRANSMEMBRANE PROTEIN-RELATED"/>
    <property type="match status" value="1"/>
</dbReference>
<proteinExistence type="predicted"/>
<evidence type="ECO:0000313" key="4">
    <source>
        <dbReference type="Proteomes" id="UP000038009"/>
    </source>
</evidence>
<feature type="transmembrane region" description="Helical" evidence="2">
    <location>
        <begin position="775"/>
        <end position="793"/>
    </location>
</feature>
<organism evidence="3 4">
    <name type="scientific">Leptomonas seymouri</name>
    <dbReference type="NCBI Taxonomy" id="5684"/>
    <lineage>
        <taxon>Eukaryota</taxon>
        <taxon>Discoba</taxon>
        <taxon>Euglenozoa</taxon>
        <taxon>Kinetoplastea</taxon>
        <taxon>Metakinetoplastina</taxon>
        <taxon>Trypanosomatida</taxon>
        <taxon>Trypanosomatidae</taxon>
        <taxon>Leishmaniinae</taxon>
        <taxon>Leptomonas</taxon>
    </lineage>
</organism>
<feature type="transmembrane region" description="Helical" evidence="2">
    <location>
        <begin position="377"/>
        <end position="395"/>
    </location>
</feature>
<feature type="region of interest" description="Disordered" evidence="1">
    <location>
        <begin position="479"/>
        <end position="573"/>
    </location>
</feature>
<keyword evidence="4" id="KW-1185">Reference proteome</keyword>